<reference evidence="3 5" key="1">
    <citation type="journal article" date="2012" name="Nature">
        <title>Repeated polyploidization of Gossypium genomes and the evolution of spinnable cotton fibres.</title>
        <authorList>
            <person name="Paterson A.H."/>
            <person name="Wendel J.F."/>
            <person name="Gundlach H."/>
            <person name="Guo H."/>
            <person name="Jenkins J."/>
            <person name="Jin D."/>
            <person name="Llewellyn D."/>
            <person name="Showmaker K.C."/>
            <person name="Shu S."/>
            <person name="Udall J."/>
            <person name="Yoo M.J."/>
            <person name="Byers R."/>
            <person name="Chen W."/>
            <person name="Doron-Faigenboim A."/>
            <person name="Duke M.V."/>
            <person name="Gong L."/>
            <person name="Grimwood J."/>
            <person name="Grover C."/>
            <person name="Grupp K."/>
            <person name="Hu G."/>
            <person name="Lee T.H."/>
            <person name="Li J."/>
            <person name="Lin L."/>
            <person name="Liu T."/>
            <person name="Marler B.S."/>
            <person name="Page J.T."/>
            <person name="Roberts A.W."/>
            <person name="Romanel E."/>
            <person name="Sanders W.S."/>
            <person name="Szadkowski E."/>
            <person name="Tan X."/>
            <person name="Tang H."/>
            <person name="Xu C."/>
            <person name="Wang J."/>
            <person name="Wang Z."/>
            <person name="Zhang D."/>
            <person name="Zhang L."/>
            <person name="Ashrafi H."/>
            <person name="Bedon F."/>
            <person name="Bowers J.E."/>
            <person name="Brubaker C.L."/>
            <person name="Chee P.W."/>
            <person name="Das S."/>
            <person name="Gingle A.R."/>
            <person name="Haigler C.H."/>
            <person name="Harker D."/>
            <person name="Hoffmann L.V."/>
            <person name="Hovav R."/>
            <person name="Jones D.C."/>
            <person name="Lemke C."/>
            <person name="Mansoor S."/>
            <person name="ur Rahman M."/>
            <person name="Rainville L.N."/>
            <person name="Rambani A."/>
            <person name="Reddy U.K."/>
            <person name="Rong J.K."/>
            <person name="Saranga Y."/>
            <person name="Scheffler B.E."/>
            <person name="Scheffler J.A."/>
            <person name="Stelly D.M."/>
            <person name="Triplett B.A."/>
            <person name="Van Deynze A."/>
            <person name="Vaslin M.F."/>
            <person name="Waghmare V.N."/>
            <person name="Walford S.A."/>
            <person name="Wright R.J."/>
            <person name="Zaki E.A."/>
            <person name="Zhang T."/>
            <person name="Dennis E.S."/>
            <person name="Mayer K.F."/>
            <person name="Peterson D.G."/>
            <person name="Rokhsar D.S."/>
            <person name="Wang X."/>
            <person name="Schmutz J."/>
        </authorList>
    </citation>
    <scope>NUCLEOTIDE SEQUENCE [LARGE SCALE GENOMIC DNA]</scope>
</reference>
<dbReference type="eggNOG" id="ENOG502S2MZ">
    <property type="taxonomic scope" value="Eukaryota"/>
</dbReference>
<dbReference type="Gramene" id="KJB66844">
    <property type="protein sequence ID" value="KJB66844"/>
    <property type="gene ID" value="B456_010G160200"/>
</dbReference>
<dbReference type="PANTHER" id="PTHR34449:SF2">
    <property type="entry name" value="RHO TERMINATION FACTOR"/>
    <property type="match status" value="1"/>
</dbReference>
<reference evidence="4 6" key="2">
    <citation type="journal article" date="2019" name="Genome Biol. Evol.">
        <title>Insights into the evolution of the New World diploid cottons (Gossypium, subgenus Houzingenia) based on genome sequencing.</title>
        <authorList>
            <person name="Grover C.E."/>
            <person name="Arick M.A. 2nd"/>
            <person name="Thrash A."/>
            <person name="Conover J.L."/>
            <person name="Sanders W.S."/>
            <person name="Peterson D.G."/>
            <person name="Frelichowski J.E."/>
            <person name="Scheffler J.A."/>
            <person name="Scheffler B.E."/>
            <person name="Wendel J.F."/>
        </authorList>
    </citation>
    <scope>NUCLEOTIDE SEQUENCE [LARGE SCALE GENOMIC DNA]</scope>
    <source>
        <strain evidence="4">8</strain>
        <tissue evidence="4">Leaf</tissue>
    </source>
</reference>
<dbReference type="Proteomes" id="UP000593578">
    <property type="component" value="Unassembled WGS sequence"/>
</dbReference>
<proteinExistence type="predicted"/>
<dbReference type="OrthoDB" id="1931152at2759"/>
<feature type="compositionally biased region" description="Basic and acidic residues" evidence="1">
    <location>
        <begin position="115"/>
        <end position="130"/>
    </location>
</feature>
<evidence type="ECO:0000256" key="1">
    <source>
        <dbReference type="SAM" id="MobiDB-lite"/>
    </source>
</evidence>
<feature type="compositionally biased region" description="Polar residues" evidence="1">
    <location>
        <begin position="43"/>
        <end position="72"/>
    </location>
</feature>
<sequence length="259" mass="28376">MAAAILSFQSLSRFAPSFPFNKQLKLRKPVLSLTEIADKSAPFSSLKPTLSSITSDGNTKGSGPKKSSNNAPGSKEIDENEISSSGIKAPKSSSKEEMIALFRRIQSSISKGKPGRAETESFSSSEDKSTAESVMDVIRESGMNVKDTRSKKGTKALRWRSSISKKSKVEKKATAETEEFNLSRPPSNFIKRSPIPHPTAHRTKTPERNNEVVSTDGKGSELANMEKLKLSELKELAKARGIKGYSRLRKTELLQLLMS</sequence>
<feature type="domain" description="Rho termination factor-like N-terminal" evidence="2">
    <location>
        <begin position="226"/>
        <end position="254"/>
    </location>
</feature>
<gene>
    <name evidence="3" type="ORF">B456_010G160200</name>
    <name evidence="4" type="ORF">Gorai_007918</name>
</gene>
<dbReference type="Gene3D" id="1.10.720.10">
    <property type="match status" value="1"/>
</dbReference>
<dbReference type="InterPro" id="IPR036269">
    <property type="entry name" value="Rho_N_sf"/>
</dbReference>
<evidence type="ECO:0000313" key="3">
    <source>
        <dbReference type="EMBL" id="KJB66844.1"/>
    </source>
</evidence>
<dbReference type="STRING" id="29730.A0A0D2UDC9"/>
<dbReference type="SUPFAM" id="SSF68912">
    <property type="entry name" value="Rho N-terminal domain-like"/>
    <property type="match status" value="1"/>
</dbReference>
<organism evidence="3 5">
    <name type="scientific">Gossypium raimondii</name>
    <name type="common">Peruvian cotton</name>
    <name type="synonym">Gossypium klotzschianum subsp. raimondii</name>
    <dbReference type="NCBI Taxonomy" id="29730"/>
    <lineage>
        <taxon>Eukaryota</taxon>
        <taxon>Viridiplantae</taxon>
        <taxon>Streptophyta</taxon>
        <taxon>Embryophyta</taxon>
        <taxon>Tracheophyta</taxon>
        <taxon>Spermatophyta</taxon>
        <taxon>Magnoliopsida</taxon>
        <taxon>eudicotyledons</taxon>
        <taxon>Gunneridae</taxon>
        <taxon>Pentapetalae</taxon>
        <taxon>rosids</taxon>
        <taxon>malvids</taxon>
        <taxon>Malvales</taxon>
        <taxon>Malvaceae</taxon>
        <taxon>Malvoideae</taxon>
        <taxon>Gossypium</taxon>
    </lineage>
</organism>
<dbReference type="AlphaFoldDB" id="A0A0D2UDC9"/>
<feature type="compositionally biased region" description="Low complexity" evidence="1">
    <location>
        <begin position="83"/>
        <end position="92"/>
    </location>
</feature>
<reference evidence="4" key="3">
    <citation type="submission" date="2020-04" db="EMBL/GenBank/DDBJ databases">
        <authorList>
            <person name="Grover C.E."/>
            <person name="Arick M.A. II"/>
            <person name="Thrash A."/>
            <person name="Conover J.L."/>
            <person name="Sanders W.S."/>
            <person name="Peterson D.G."/>
            <person name="Scheffler J.A."/>
            <person name="Scheffler B.E."/>
            <person name="Wendel J.F."/>
        </authorList>
    </citation>
    <scope>NUCLEOTIDE SEQUENCE</scope>
    <source>
        <strain evidence="4">8</strain>
        <tissue evidence="4">Leaf</tissue>
    </source>
</reference>
<feature type="region of interest" description="Disordered" evidence="1">
    <location>
        <begin position="163"/>
        <end position="222"/>
    </location>
</feature>
<evidence type="ECO:0000259" key="2">
    <source>
        <dbReference type="Pfam" id="PF07498"/>
    </source>
</evidence>
<dbReference type="Pfam" id="PF07498">
    <property type="entry name" value="Rho_N"/>
    <property type="match status" value="1"/>
</dbReference>
<evidence type="ECO:0000313" key="4">
    <source>
        <dbReference type="EMBL" id="MBA0598142.1"/>
    </source>
</evidence>
<keyword evidence="5" id="KW-1185">Reference proteome</keyword>
<dbReference type="PANTHER" id="PTHR34449">
    <property type="entry name" value="RHO TERMINATION FACTOR"/>
    <property type="match status" value="1"/>
</dbReference>
<dbReference type="EMBL" id="CM001749">
    <property type="protein sequence ID" value="KJB66844.1"/>
    <property type="molecule type" value="Genomic_DNA"/>
</dbReference>
<dbReference type="InterPro" id="IPR011112">
    <property type="entry name" value="Rho-like_N"/>
</dbReference>
<evidence type="ECO:0000313" key="6">
    <source>
        <dbReference type="Proteomes" id="UP000593578"/>
    </source>
</evidence>
<evidence type="ECO:0000313" key="5">
    <source>
        <dbReference type="Proteomes" id="UP000032304"/>
    </source>
</evidence>
<dbReference type="EMBL" id="JABEZZ010000010">
    <property type="protein sequence ID" value="MBA0598142.1"/>
    <property type="molecule type" value="Genomic_DNA"/>
</dbReference>
<dbReference type="KEGG" id="gra:105773612"/>
<dbReference type="OMA" id="EKNGHAT"/>
<protein>
    <recommendedName>
        <fullName evidence="2">Rho termination factor-like N-terminal domain-containing protein</fullName>
    </recommendedName>
</protein>
<dbReference type="Proteomes" id="UP000032304">
    <property type="component" value="Chromosome 10"/>
</dbReference>
<feature type="region of interest" description="Disordered" evidence="1">
    <location>
        <begin position="43"/>
        <end position="132"/>
    </location>
</feature>
<accession>A0A0D2UDC9</accession>
<dbReference type="GO" id="GO:0006353">
    <property type="term" value="P:DNA-templated transcription termination"/>
    <property type="evidence" value="ECO:0007669"/>
    <property type="project" value="InterPro"/>
</dbReference>
<name>A0A0D2UDC9_GOSRA</name>